<dbReference type="OrthoDB" id="9804328at2"/>
<dbReference type="PRINTS" id="PR00097">
    <property type="entry name" value="ANTSNTHASEII"/>
</dbReference>
<dbReference type="NCBIfam" id="TIGR00566">
    <property type="entry name" value="trpG_papA"/>
    <property type="match status" value="1"/>
</dbReference>
<dbReference type="InterPro" id="IPR006221">
    <property type="entry name" value="TrpG/PapA_dom"/>
</dbReference>
<keyword evidence="4" id="KW-1185">Reference proteome</keyword>
<dbReference type="SUPFAM" id="SSF52317">
    <property type="entry name" value="Class I glutamine amidotransferase-like"/>
    <property type="match status" value="1"/>
</dbReference>
<evidence type="ECO:0000259" key="2">
    <source>
        <dbReference type="Pfam" id="PF00117"/>
    </source>
</evidence>
<dbReference type="GO" id="GO:0004049">
    <property type="term" value="F:anthranilate synthase activity"/>
    <property type="evidence" value="ECO:0007669"/>
    <property type="project" value="TreeGrafter"/>
</dbReference>
<organism evidence="3 4">
    <name type="scientific">Enterococcus rivorum</name>
    <dbReference type="NCBI Taxonomy" id="762845"/>
    <lineage>
        <taxon>Bacteria</taxon>
        <taxon>Bacillati</taxon>
        <taxon>Bacillota</taxon>
        <taxon>Bacilli</taxon>
        <taxon>Lactobacillales</taxon>
        <taxon>Enterococcaceae</taxon>
        <taxon>Enterococcus</taxon>
    </lineage>
</organism>
<dbReference type="GO" id="GO:0005829">
    <property type="term" value="C:cytosol"/>
    <property type="evidence" value="ECO:0007669"/>
    <property type="project" value="TreeGrafter"/>
</dbReference>
<dbReference type="InterPro" id="IPR017926">
    <property type="entry name" value="GATASE"/>
</dbReference>
<evidence type="ECO:0000313" key="4">
    <source>
        <dbReference type="Proteomes" id="UP000095256"/>
    </source>
</evidence>
<accession>A0A1E5L0P2</accession>
<name>A0A1E5L0P2_9ENTE</name>
<dbReference type="PROSITE" id="PS51273">
    <property type="entry name" value="GATASE_TYPE_1"/>
    <property type="match status" value="1"/>
</dbReference>
<keyword evidence="1" id="KW-0315">Glutamine amidotransferase</keyword>
<dbReference type="EMBL" id="MIEK01000004">
    <property type="protein sequence ID" value="OEH83653.1"/>
    <property type="molecule type" value="Genomic_DNA"/>
</dbReference>
<dbReference type="Pfam" id="PF00117">
    <property type="entry name" value="GATase"/>
    <property type="match status" value="1"/>
</dbReference>
<evidence type="ECO:0000256" key="1">
    <source>
        <dbReference type="ARBA" id="ARBA00022962"/>
    </source>
</evidence>
<dbReference type="CDD" id="cd01743">
    <property type="entry name" value="GATase1_Anthranilate_Synthase"/>
    <property type="match status" value="1"/>
</dbReference>
<dbReference type="PRINTS" id="PR00099">
    <property type="entry name" value="CPSGATASE"/>
</dbReference>
<dbReference type="InterPro" id="IPR029062">
    <property type="entry name" value="Class_I_gatase-like"/>
</dbReference>
<dbReference type="STRING" id="762845.BCR26_08265"/>
<dbReference type="Gene3D" id="3.40.50.880">
    <property type="match status" value="1"/>
</dbReference>
<dbReference type="PANTHER" id="PTHR43418:SF8">
    <property type="entry name" value="SYNTHASE COMPONENT II, PUTATIVE-RELATED"/>
    <property type="match status" value="1"/>
</dbReference>
<dbReference type="GO" id="GO:0000162">
    <property type="term" value="P:L-tryptophan biosynthetic process"/>
    <property type="evidence" value="ECO:0007669"/>
    <property type="project" value="TreeGrafter"/>
</dbReference>
<dbReference type="AlphaFoldDB" id="A0A1E5L0P2"/>
<feature type="domain" description="Glutamine amidotransferase" evidence="2">
    <location>
        <begin position="3"/>
        <end position="185"/>
    </location>
</feature>
<gene>
    <name evidence="3" type="ORF">BCR26_08265</name>
</gene>
<dbReference type="RefSeq" id="WP_069697337.1">
    <property type="nucleotide sequence ID" value="NZ_JAGGMA010000008.1"/>
</dbReference>
<sequence length="190" mass="21413">MILLIDNYDSFTYNLVQLVAKYDEVEVLRNDDPEIFEKANEASAIIISPGPGTPKETGFVPNIIRKFYKSKPMLGICLGHQTIAEVFGSEIILAKNIRHGKQSSITHENSTLFKGLARELPVIRYHSLVMNKQDLPQELIVTGEAIDDQEIMAIEHKKYPVFGVQFHPESIGTLDGEKIIQNFMKIVEGE</sequence>
<proteinExistence type="predicted"/>
<dbReference type="InterPro" id="IPR050472">
    <property type="entry name" value="Anth_synth/Amidotransfase"/>
</dbReference>
<reference evidence="3 4" key="1">
    <citation type="submission" date="2016-09" db="EMBL/GenBank/DDBJ databases">
        <authorList>
            <person name="Capua I."/>
            <person name="De Benedictis P."/>
            <person name="Joannis T."/>
            <person name="Lombin L.H."/>
            <person name="Cattoli G."/>
        </authorList>
    </citation>
    <scope>NUCLEOTIDE SEQUENCE [LARGE SCALE GENOMIC DNA]</scope>
    <source>
        <strain evidence="3 4">LMG 25899</strain>
    </source>
</reference>
<evidence type="ECO:0000313" key="3">
    <source>
        <dbReference type="EMBL" id="OEH83653.1"/>
    </source>
</evidence>
<comment type="caution">
    <text evidence="3">The sequence shown here is derived from an EMBL/GenBank/DDBJ whole genome shotgun (WGS) entry which is preliminary data.</text>
</comment>
<protein>
    <submittedName>
        <fullName evidence="3">Anthranilate synthase component II</fullName>
    </submittedName>
</protein>
<dbReference type="PANTHER" id="PTHR43418">
    <property type="entry name" value="MULTIFUNCTIONAL TRYPTOPHAN BIOSYNTHESIS PROTEIN-RELATED"/>
    <property type="match status" value="1"/>
</dbReference>
<dbReference type="Proteomes" id="UP000095256">
    <property type="component" value="Unassembled WGS sequence"/>
</dbReference>
<dbReference type="FunFam" id="3.40.50.880:FF:000003">
    <property type="entry name" value="Anthranilate synthase component II"/>
    <property type="match status" value="1"/>
</dbReference>
<dbReference type="PRINTS" id="PR00096">
    <property type="entry name" value="GATASE"/>
</dbReference>